<dbReference type="AlphaFoldDB" id="F6FJ59"/>
<dbReference type="STRING" id="859194.MHF_1003"/>
<reference evidence="1 2" key="1">
    <citation type="journal article" date="2011" name="J. Bacteriol.">
        <title>Complete genome sequences of two hemotropic Mycoplasmas, Mycoplasma haemofelis strain Ohio2 and Mycoplasma suis strain Illinois.</title>
        <authorList>
            <person name="Messick J.B."/>
            <person name="Santos A.P."/>
            <person name="Guimaraes A.M."/>
        </authorList>
    </citation>
    <scope>NUCLEOTIDE SEQUENCE [LARGE SCALE GENOMIC DNA]</scope>
    <source>
        <strain evidence="1 2">Ohio2</strain>
    </source>
</reference>
<protein>
    <submittedName>
        <fullName evidence="1">Uncharacterized protein</fullName>
    </submittedName>
</protein>
<dbReference type="HOGENOM" id="CLU_098620_4_1_14"/>
<reference key="2">
    <citation type="submission" date="2011-05" db="EMBL/GenBank/DDBJ databases">
        <title>The Genome of Mycoplasma haemofelis Strain Ohio2, a pathogenic hemoplasma of the cat.</title>
        <authorList>
            <person name="Santos A.P."/>
            <person name="Guimaraes A.M.S."/>
            <person name="SanMiguel P.J."/>
            <person name="Martin S.W."/>
            <person name="Messick J.B."/>
        </authorList>
    </citation>
    <scope>NUCLEOTIDE SEQUENCE</scope>
    <source>
        <strain>Ohio2</strain>
    </source>
</reference>
<proteinExistence type="predicted"/>
<dbReference type="KEGG" id="mhf:MHF_1003"/>
<accession>F6FJ59</accession>
<gene>
    <name evidence="1" type="ordered locus">MHF_1003</name>
</gene>
<dbReference type="Proteomes" id="UP000007952">
    <property type="component" value="Chromosome"/>
</dbReference>
<evidence type="ECO:0000313" key="2">
    <source>
        <dbReference type="Proteomes" id="UP000007952"/>
    </source>
</evidence>
<evidence type="ECO:0000313" key="1">
    <source>
        <dbReference type="EMBL" id="AEG73257.1"/>
    </source>
</evidence>
<name>F6FJ59_MYCHI</name>
<organism evidence="1 2">
    <name type="scientific">Mycoplasma haemofelis (strain Ohio2)</name>
    <dbReference type="NCBI Taxonomy" id="859194"/>
    <lineage>
        <taxon>Bacteria</taxon>
        <taxon>Bacillati</taxon>
        <taxon>Mycoplasmatota</taxon>
        <taxon>Mollicutes</taxon>
        <taxon>Mycoplasmataceae</taxon>
        <taxon>Mycoplasma</taxon>
    </lineage>
</organism>
<dbReference type="BioCyc" id="MHAE859194:G1GR7-999-MONOMER"/>
<sequence>MPSKLALASLSALGAGTAATGGILGHKYLFTQKDSLISRLREKLKGKEHMKILSSKEDSIWSSWKEFYGLEKEALIYGIDKGSLPEWCEKSLLGNDESKLDLASRWCVVNTRSIKEELESGSKEILGDSANWESEWESYNTKKGDLGIEDDSFKGVTQKDKGGPALKAWCTTSLSKRMYEFFEGGKGYEKVSKWCVKSS</sequence>
<dbReference type="EMBL" id="CP002808">
    <property type="protein sequence ID" value="AEG73257.1"/>
    <property type="molecule type" value="Genomic_DNA"/>
</dbReference>